<keyword evidence="3" id="KW-1185">Reference proteome</keyword>
<gene>
    <name evidence="2" type="ORF">V6590_08990</name>
</gene>
<evidence type="ECO:0000256" key="1">
    <source>
        <dbReference type="SAM" id="Phobius"/>
    </source>
</evidence>
<name>A0ABU8BUB1_9RHOB</name>
<evidence type="ECO:0000313" key="2">
    <source>
        <dbReference type="EMBL" id="MEH7828286.1"/>
    </source>
</evidence>
<organism evidence="2 3">
    <name type="scientific">Gemmobacter denitrificans</name>
    <dbReference type="NCBI Taxonomy" id="3123040"/>
    <lineage>
        <taxon>Bacteria</taxon>
        <taxon>Pseudomonadati</taxon>
        <taxon>Pseudomonadota</taxon>
        <taxon>Alphaproteobacteria</taxon>
        <taxon>Rhodobacterales</taxon>
        <taxon>Paracoccaceae</taxon>
        <taxon>Gemmobacter</taxon>
    </lineage>
</organism>
<dbReference type="PIRSF" id="PIRSF011386">
    <property type="entry name" value="FixH"/>
    <property type="match status" value="1"/>
</dbReference>
<accession>A0ABU8BUB1</accession>
<dbReference type="InterPro" id="IPR008620">
    <property type="entry name" value="FixH"/>
</dbReference>
<sequence>MGEITGRQVFAVTSGAFAVIIAVNVVMAWQAVSTFSGVEVGNSYVASQEFEEKRDAQDALGWTLQPAYVAGQGLTLTFTDKAGLPVQLSNLSVLVGRPTNDNFDQRPDFQREAGVYRSAVTLEPGKWMLRVEAEAPDGTRFQQRLDLFVKG</sequence>
<evidence type="ECO:0000313" key="3">
    <source>
        <dbReference type="Proteomes" id="UP001431963"/>
    </source>
</evidence>
<protein>
    <submittedName>
        <fullName evidence="2">FixH family protein</fullName>
    </submittedName>
</protein>
<keyword evidence="1" id="KW-0812">Transmembrane</keyword>
<dbReference type="InterPro" id="IPR018037">
    <property type="entry name" value="FixH_proteobacterial"/>
</dbReference>
<comment type="caution">
    <text evidence="2">The sequence shown here is derived from an EMBL/GenBank/DDBJ whole genome shotgun (WGS) entry which is preliminary data.</text>
</comment>
<keyword evidence="1" id="KW-1133">Transmembrane helix</keyword>
<feature type="transmembrane region" description="Helical" evidence="1">
    <location>
        <begin position="9"/>
        <end position="29"/>
    </location>
</feature>
<dbReference type="Proteomes" id="UP001431963">
    <property type="component" value="Unassembled WGS sequence"/>
</dbReference>
<dbReference type="RefSeq" id="WP_335422085.1">
    <property type="nucleotide sequence ID" value="NZ_JBALHR010000004.1"/>
</dbReference>
<dbReference type="EMBL" id="JBALHR010000004">
    <property type="protein sequence ID" value="MEH7828286.1"/>
    <property type="molecule type" value="Genomic_DNA"/>
</dbReference>
<reference evidence="2" key="1">
    <citation type="submission" date="2024-02" db="EMBL/GenBank/DDBJ databases">
        <title>Genome sequences of strain Gemmobacter sp. JM10B15.</title>
        <authorList>
            <person name="Zhang M."/>
        </authorList>
    </citation>
    <scope>NUCLEOTIDE SEQUENCE</scope>
    <source>
        <strain evidence="2">JM10B15</strain>
    </source>
</reference>
<keyword evidence="1" id="KW-0472">Membrane</keyword>
<proteinExistence type="predicted"/>
<dbReference type="Pfam" id="PF05751">
    <property type="entry name" value="FixH"/>
    <property type="match status" value="1"/>
</dbReference>